<evidence type="ECO:0000313" key="2">
    <source>
        <dbReference type="Proteomes" id="UP000281324"/>
    </source>
</evidence>
<reference evidence="1 2" key="1">
    <citation type="submission" date="2018-11" db="EMBL/GenBank/DDBJ databases">
        <title>Changes in penicillin susceptibility of Streptococcus suis isolates by amino acid alterations in the penicillin-binding protein.</title>
        <authorList>
            <person name="Niemann L."/>
            <person name="Eichhorn I."/>
        </authorList>
    </citation>
    <scope>NUCLEOTIDE SEQUENCE [LARGE SCALE GENOMIC DNA]</scope>
    <source>
        <strain evidence="1 2">IMT40201</strain>
    </source>
</reference>
<name>A0A426G345_STRSU</name>
<gene>
    <name evidence="1" type="ORF">EI219_08050</name>
</gene>
<accession>A0A426G345</accession>
<organism evidence="1 2">
    <name type="scientific">Streptococcus suis</name>
    <dbReference type="NCBI Taxonomy" id="1307"/>
    <lineage>
        <taxon>Bacteria</taxon>
        <taxon>Bacillati</taxon>
        <taxon>Bacillota</taxon>
        <taxon>Bacilli</taxon>
        <taxon>Lactobacillales</taxon>
        <taxon>Streptococcaceae</taxon>
        <taxon>Streptococcus</taxon>
    </lineage>
</organism>
<comment type="caution">
    <text evidence="1">The sequence shown here is derived from an EMBL/GenBank/DDBJ whole genome shotgun (WGS) entry which is preliminary data.</text>
</comment>
<protein>
    <submittedName>
        <fullName evidence="1">Antitoxin</fullName>
    </submittedName>
</protein>
<dbReference type="RefSeq" id="WP_125070650.1">
    <property type="nucleotide sequence ID" value="NZ_RRZQ01000011.1"/>
</dbReference>
<evidence type="ECO:0000313" key="1">
    <source>
        <dbReference type="EMBL" id="RRN49426.1"/>
    </source>
</evidence>
<proteinExistence type="predicted"/>
<dbReference type="EMBL" id="RRZQ01000011">
    <property type="protein sequence ID" value="RRN49426.1"/>
    <property type="molecule type" value="Genomic_DNA"/>
</dbReference>
<dbReference type="Proteomes" id="UP000281324">
    <property type="component" value="Unassembled WGS sequence"/>
</dbReference>
<sequence length="98" mass="10845">MGATQQVNFRADSFYYQQTKELLAGESMTVSDVLNATLRKIATGTIDAQEFVTKDGREDSNKIAFEELKKEILLGHQDILAGKTSSLVAVRKEFGLDC</sequence>
<dbReference type="AlphaFoldDB" id="A0A426G345"/>